<protein>
    <submittedName>
        <fullName evidence="2">GNAT family N-acetyltransferase</fullName>
    </submittedName>
</protein>
<sequence length="269" mass="30641">MSTDITTAFHPADLEQLPALQPPDWGNLVPRFSYFIQSSFCEPLKIMENGQLAAIGSSIMHRETVWLACIVVHPEHRNKGLGNRITSALIGNIDRNIYKSIYLDATEFGFPVYKKLGFEVETEYLHFHREKEAPGFPLSECIVPFDERYRQQIFETDEFVSGEKRSGVLGDFVTNARLYVSDSEVQGFYIPDWGDGPVIAKNPTAGTELLKLRMQHFDTAVVPAESHTAFEFLKTNGYQIYKTSRRMFLGNKTEWKSNLVFNWISGQLG</sequence>
<reference evidence="2 3" key="1">
    <citation type="submission" date="2019-05" db="EMBL/GenBank/DDBJ databases">
        <authorList>
            <person name="Qu J.-H."/>
        </authorList>
    </citation>
    <scope>NUCLEOTIDE SEQUENCE [LARGE SCALE GENOMIC DNA]</scope>
    <source>
        <strain evidence="2 3">NS28</strain>
    </source>
</reference>
<dbReference type="OrthoDB" id="1096234at2"/>
<dbReference type="Gene3D" id="3.40.630.90">
    <property type="match status" value="1"/>
</dbReference>
<dbReference type="RefSeq" id="WP_139013643.1">
    <property type="nucleotide sequence ID" value="NZ_VBSN01000059.1"/>
</dbReference>
<comment type="caution">
    <text evidence="2">The sequence shown here is derived from an EMBL/GenBank/DDBJ whole genome shotgun (WGS) entry which is preliminary data.</text>
</comment>
<keyword evidence="2" id="KW-0808">Transferase</keyword>
<dbReference type="EMBL" id="VBSN01000059">
    <property type="protein sequence ID" value="KAA6436881.1"/>
    <property type="molecule type" value="Genomic_DNA"/>
</dbReference>
<dbReference type="InterPro" id="IPR000182">
    <property type="entry name" value="GNAT_dom"/>
</dbReference>
<dbReference type="GO" id="GO:0016747">
    <property type="term" value="F:acyltransferase activity, transferring groups other than amino-acyl groups"/>
    <property type="evidence" value="ECO:0007669"/>
    <property type="project" value="InterPro"/>
</dbReference>
<dbReference type="Pfam" id="PF13673">
    <property type="entry name" value="Acetyltransf_10"/>
    <property type="match status" value="1"/>
</dbReference>
<evidence type="ECO:0000313" key="3">
    <source>
        <dbReference type="Proteomes" id="UP000323994"/>
    </source>
</evidence>
<organism evidence="2 3">
    <name type="scientific">Dyadobacter flavalbus</name>
    <dbReference type="NCBI Taxonomy" id="2579942"/>
    <lineage>
        <taxon>Bacteria</taxon>
        <taxon>Pseudomonadati</taxon>
        <taxon>Bacteroidota</taxon>
        <taxon>Cytophagia</taxon>
        <taxon>Cytophagales</taxon>
        <taxon>Spirosomataceae</taxon>
        <taxon>Dyadobacter</taxon>
    </lineage>
</organism>
<gene>
    <name evidence="2" type="ORF">FEM33_19335</name>
</gene>
<dbReference type="AlphaFoldDB" id="A0A5M8QNU4"/>
<dbReference type="SUPFAM" id="SSF55729">
    <property type="entry name" value="Acyl-CoA N-acyltransferases (Nat)"/>
    <property type="match status" value="1"/>
</dbReference>
<dbReference type="InterPro" id="IPR016181">
    <property type="entry name" value="Acyl_CoA_acyltransferase"/>
</dbReference>
<accession>A0A5M8QNU4</accession>
<dbReference type="PROSITE" id="PS51186">
    <property type="entry name" value="GNAT"/>
    <property type="match status" value="1"/>
</dbReference>
<evidence type="ECO:0000259" key="1">
    <source>
        <dbReference type="PROSITE" id="PS51186"/>
    </source>
</evidence>
<dbReference type="Proteomes" id="UP000323994">
    <property type="component" value="Unassembled WGS sequence"/>
</dbReference>
<dbReference type="Gene3D" id="3.40.630.30">
    <property type="match status" value="1"/>
</dbReference>
<name>A0A5M8QNU4_9BACT</name>
<proteinExistence type="predicted"/>
<keyword evidence="3" id="KW-1185">Reference proteome</keyword>
<feature type="domain" description="N-acetyltransferase" evidence="1">
    <location>
        <begin position="3"/>
        <end position="134"/>
    </location>
</feature>
<dbReference type="CDD" id="cd04301">
    <property type="entry name" value="NAT_SF"/>
    <property type="match status" value="1"/>
</dbReference>
<evidence type="ECO:0000313" key="2">
    <source>
        <dbReference type="EMBL" id="KAA6436881.1"/>
    </source>
</evidence>